<name>A0A1A6C1K2_9GAMM</name>
<dbReference type="InterPro" id="IPR036052">
    <property type="entry name" value="TrpB-like_PALP_sf"/>
</dbReference>
<dbReference type="Proteomes" id="UP000029273">
    <property type="component" value="Unassembled WGS sequence"/>
</dbReference>
<accession>A0A1A6C1K2</accession>
<dbReference type="RefSeq" id="WP_038093301.1">
    <property type="nucleotide sequence ID" value="NZ_JQSG02000006.1"/>
</dbReference>
<dbReference type="SUPFAM" id="SSF53686">
    <property type="entry name" value="Tryptophan synthase beta subunit-like PLP-dependent enzymes"/>
    <property type="match status" value="1"/>
</dbReference>
<dbReference type="GO" id="GO:0006567">
    <property type="term" value="P:L-threonine catabolic process"/>
    <property type="evidence" value="ECO:0007669"/>
    <property type="project" value="TreeGrafter"/>
</dbReference>
<dbReference type="AlphaFoldDB" id="A0A1A6C1K2"/>
<sequence>MAAEAGAPTPADIYRARARIAGRVARTPLLSSPRLARACGADSVSLKLEMLQPSGAFKLRGATHALLALAPETRARGVVTASTGNHGRALAWAARAEGVACTVCLSALVPANKVAAVRELGAEVVLAGDDQDAAVAEALRLAETRGLGYIPPFDHPDVIAGQGTLGLELLEDAPDLDTLLVPLSGGGLLAGVALAVKAVKPDVHVVGISPQRGAAMIESLRAGRPVEVAEETTLADSLGGGIGLDNRYSFALVRALADTVVQVSEAEIAAAMRELHRHERLVTEGAAAVGAALLARGEVPGGGRRAVVLVTGNNVDMDRFTRLICERD</sequence>
<keyword evidence="3" id="KW-0663">Pyridoxal phosphate</keyword>
<evidence type="ECO:0000256" key="3">
    <source>
        <dbReference type="ARBA" id="ARBA00022898"/>
    </source>
</evidence>
<dbReference type="NCBIfam" id="NF005680">
    <property type="entry name" value="PRK07476.1"/>
    <property type="match status" value="1"/>
</dbReference>
<dbReference type="CDD" id="cd01562">
    <property type="entry name" value="Thr-dehyd"/>
    <property type="match status" value="1"/>
</dbReference>
<dbReference type="GO" id="GO:0030170">
    <property type="term" value="F:pyridoxal phosphate binding"/>
    <property type="evidence" value="ECO:0007669"/>
    <property type="project" value="InterPro"/>
</dbReference>
<evidence type="ECO:0000313" key="6">
    <source>
        <dbReference type="EMBL" id="OBS08442.1"/>
    </source>
</evidence>
<dbReference type="InterPro" id="IPR050147">
    <property type="entry name" value="Ser/Thr_Dehydratase"/>
</dbReference>
<comment type="cofactor">
    <cofactor evidence="1">
        <name>pyridoxal 5'-phosphate</name>
        <dbReference type="ChEBI" id="CHEBI:597326"/>
    </cofactor>
</comment>
<feature type="domain" description="Tryptophan synthase beta chain-like PALP" evidence="5">
    <location>
        <begin position="23"/>
        <end position="312"/>
    </location>
</feature>
<dbReference type="EMBL" id="JQSG02000006">
    <property type="protein sequence ID" value="OBS08442.1"/>
    <property type="molecule type" value="Genomic_DNA"/>
</dbReference>
<keyword evidence="7" id="KW-1185">Reference proteome</keyword>
<dbReference type="GO" id="GO:0009097">
    <property type="term" value="P:isoleucine biosynthetic process"/>
    <property type="evidence" value="ECO:0007669"/>
    <property type="project" value="TreeGrafter"/>
</dbReference>
<evidence type="ECO:0000256" key="2">
    <source>
        <dbReference type="ARBA" id="ARBA00010869"/>
    </source>
</evidence>
<dbReference type="PANTHER" id="PTHR48078:SF6">
    <property type="entry name" value="L-THREONINE DEHYDRATASE CATABOLIC TDCB"/>
    <property type="match status" value="1"/>
</dbReference>
<evidence type="ECO:0000256" key="4">
    <source>
        <dbReference type="ARBA" id="ARBA00023239"/>
    </source>
</evidence>
<proteinExistence type="inferred from homology"/>
<gene>
    <name evidence="6" type="ORF">Thpro_022692</name>
</gene>
<dbReference type="FunFam" id="3.40.50.1100:FF:000005">
    <property type="entry name" value="Threonine dehydratase catabolic"/>
    <property type="match status" value="1"/>
</dbReference>
<evidence type="ECO:0000313" key="7">
    <source>
        <dbReference type="Proteomes" id="UP000029273"/>
    </source>
</evidence>
<organism evidence="6 7">
    <name type="scientific">Acidihalobacter prosperus</name>
    <dbReference type="NCBI Taxonomy" id="160660"/>
    <lineage>
        <taxon>Bacteria</taxon>
        <taxon>Pseudomonadati</taxon>
        <taxon>Pseudomonadota</taxon>
        <taxon>Gammaproteobacteria</taxon>
        <taxon>Chromatiales</taxon>
        <taxon>Ectothiorhodospiraceae</taxon>
        <taxon>Acidihalobacter</taxon>
    </lineage>
</organism>
<comment type="caution">
    <text evidence="6">The sequence shown here is derived from an EMBL/GenBank/DDBJ whole genome shotgun (WGS) entry which is preliminary data.</text>
</comment>
<reference evidence="6 7" key="1">
    <citation type="journal article" date="2014" name="Genome Announc.">
        <title>Draft Genome Sequence of the Iron-Oxidizing, Acidophilic, and Halotolerant 'Thiobacillus prosperus' Type Strain DSM 5130.</title>
        <authorList>
            <person name="Ossandon F.J."/>
            <person name="Cardenas J.P."/>
            <person name="Corbett M."/>
            <person name="Quatrini R."/>
            <person name="Holmes D.S."/>
            <person name="Watkin E."/>
        </authorList>
    </citation>
    <scope>NUCLEOTIDE SEQUENCE [LARGE SCALE GENOMIC DNA]</scope>
    <source>
        <strain evidence="6 7">DSM 5130</strain>
    </source>
</reference>
<dbReference type="GO" id="GO:0003941">
    <property type="term" value="F:L-serine ammonia-lyase activity"/>
    <property type="evidence" value="ECO:0007669"/>
    <property type="project" value="TreeGrafter"/>
</dbReference>
<keyword evidence="4" id="KW-0456">Lyase</keyword>
<dbReference type="Gene3D" id="3.40.50.1100">
    <property type="match status" value="2"/>
</dbReference>
<protein>
    <submittedName>
        <fullName evidence="6">Hydroxyectoine utilization dehydratase EutB</fullName>
    </submittedName>
</protein>
<dbReference type="Pfam" id="PF00291">
    <property type="entry name" value="PALP"/>
    <property type="match status" value="1"/>
</dbReference>
<dbReference type="InterPro" id="IPR000634">
    <property type="entry name" value="Ser/Thr_deHydtase_PyrdxlP-BS"/>
</dbReference>
<evidence type="ECO:0000256" key="1">
    <source>
        <dbReference type="ARBA" id="ARBA00001933"/>
    </source>
</evidence>
<dbReference type="PANTHER" id="PTHR48078">
    <property type="entry name" value="THREONINE DEHYDRATASE, MITOCHONDRIAL-RELATED"/>
    <property type="match status" value="1"/>
</dbReference>
<dbReference type="PROSITE" id="PS00165">
    <property type="entry name" value="DEHYDRATASE_SER_THR"/>
    <property type="match status" value="1"/>
</dbReference>
<dbReference type="InterPro" id="IPR014333">
    <property type="entry name" value="Ectoine_EutB"/>
</dbReference>
<comment type="similarity">
    <text evidence="2">Belongs to the serine/threonine dehydratase family.</text>
</comment>
<dbReference type="GO" id="GO:0006565">
    <property type="term" value="P:L-serine catabolic process"/>
    <property type="evidence" value="ECO:0007669"/>
    <property type="project" value="TreeGrafter"/>
</dbReference>
<dbReference type="NCBIfam" id="TIGR02991">
    <property type="entry name" value="ectoine_eutB"/>
    <property type="match status" value="1"/>
</dbReference>
<evidence type="ECO:0000259" key="5">
    <source>
        <dbReference type="Pfam" id="PF00291"/>
    </source>
</evidence>
<dbReference type="GO" id="GO:0004794">
    <property type="term" value="F:threonine deaminase activity"/>
    <property type="evidence" value="ECO:0007669"/>
    <property type="project" value="TreeGrafter"/>
</dbReference>
<dbReference type="InterPro" id="IPR001926">
    <property type="entry name" value="TrpB-like_PALP"/>
</dbReference>
<dbReference type="STRING" id="160660.BJI67_03385"/>
<dbReference type="OrthoDB" id="9811476at2"/>